<feature type="domain" description="UPAR/Ly6" evidence="6">
    <location>
        <begin position="3"/>
        <end position="93"/>
    </location>
</feature>
<gene>
    <name evidence="7" type="primary">Ly6e_0</name>
    <name evidence="7" type="ORF">SMICAP_R06697</name>
</gene>
<feature type="non-terminal residue" evidence="7">
    <location>
        <position position="1"/>
    </location>
</feature>
<protein>
    <submittedName>
        <fullName evidence="7">LY6E protein</fullName>
    </submittedName>
</protein>
<dbReference type="PANTHER" id="PTHR16983">
    <property type="entry name" value="UPAR/LY6 DOMAIN-CONTAINING PROTEIN"/>
    <property type="match status" value="1"/>
</dbReference>
<keyword evidence="3" id="KW-0732">Signal</keyword>
<dbReference type="GO" id="GO:0005886">
    <property type="term" value="C:plasma membrane"/>
    <property type="evidence" value="ECO:0007669"/>
    <property type="project" value="UniProtKB-SubCell"/>
</dbReference>
<keyword evidence="5" id="KW-0325">Glycoprotein</keyword>
<dbReference type="GO" id="GO:0030550">
    <property type="term" value="F:acetylcholine receptor inhibitor activity"/>
    <property type="evidence" value="ECO:0007669"/>
    <property type="project" value="TreeGrafter"/>
</dbReference>
<dbReference type="GO" id="GO:0030154">
    <property type="term" value="P:cell differentiation"/>
    <property type="evidence" value="ECO:0007669"/>
    <property type="project" value="UniProtKB-ARBA"/>
</dbReference>
<dbReference type="EMBL" id="VWYW01001084">
    <property type="protein sequence ID" value="NXF12646.1"/>
    <property type="molecule type" value="Genomic_DNA"/>
</dbReference>
<dbReference type="CDD" id="cd23543">
    <property type="entry name" value="TFP_LU_ECD_Ly6E"/>
    <property type="match status" value="1"/>
</dbReference>
<keyword evidence="2" id="KW-1003">Cell membrane</keyword>
<evidence type="ECO:0000313" key="8">
    <source>
        <dbReference type="Proteomes" id="UP000567624"/>
    </source>
</evidence>
<proteinExistence type="predicted"/>
<dbReference type="Proteomes" id="UP000567624">
    <property type="component" value="Unassembled WGS sequence"/>
</dbReference>
<evidence type="ECO:0000256" key="2">
    <source>
        <dbReference type="ARBA" id="ARBA00022475"/>
    </source>
</evidence>
<dbReference type="InterPro" id="IPR051110">
    <property type="entry name" value="Ly-6/neurotoxin-like_GPI-ap"/>
</dbReference>
<sequence>FPFMCYTCQEQESNDDCLNVSMCREEDKFCVTVQEEVRTKPNKPKSMMSKMCSPRCPEPNQHQNHSVQRVSCCDRPLCNVNGVSSQQSSFGVMSLGVLASVTYAFACGL</sequence>
<dbReference type="PANTHER" id="PTHR16983:SF30">
    <property type="entry name" value="LYMPHOCYTE ANTIGEN 6 COMPLEX, LOCUS E-RELATED"/>
    <property type="match status" value="1"/>
</dbReference>
<evidence type="ECO:0000256" key="5">
    <source>
        <dbReference type="ARBA" id="ARBA00023180"/>
    </source>
</evidence>
<evidence type="ECO:0000256" key="4">
    <source>
        <dbReference type="ARBA" id="ARBA00023136"/>
    </source>
</evidence>
<evidence type="ECO:0000259" key="6">
    <source>
        <dbReference type="SMART" id="SM00134"/>
    </source>
</evidence>
<comment type="subcellular location">
    <subcellularLocation>
        <location evidence="1">Cell membrane</location>
    </subcellularLocation>
</comment>
<dbReference type="InterPro" id="IPR035076">
    <property type="entry name" value="Toxin/TOLIP"/>
</dbReference>
<accession>A0A7K8R714</accession>
<dbReference type="Gene3D" id="2.10.60.10">
    <property type="entry name" value="CD59"/>
    <property type="match status" value="1"/>
</dbReference>
<evidence type="ECO:0000313" key="7">
    <source>
        <dbReference type="EMBL" id="NXF12646.1"/>
    </source>
</evidence>
<dbReference type="AlphaFoldDB" id="A0A7K8R714"/>
<keyword evidence="8" id="KW-1185">Reference proteome</keyword>
<evidence type="ECO:0000256" key="1">
    <source>
        <dbReference type="ARBA" id="ARBA00004236"/>
    </source>
</evidence>
<dbReference type="InterPro" id="IPR016054">
    <property type="entry name" value="LY6_UPA_recep-like"/>
</dbReference>
<dbReference type="SMART" id="SM00134">
    <property type="entry name" value="LU"/>
    <property type="match status" value="1"/>
</dbReference>
<evidence type="ECO:0000256" key="3">
    <source>
        <dbReference type="ARBA" id="ARBA00022729"/>
    </source>
</evidence>
<dbReference type="InterPro" id="IPR045860">
    <property type="entry name" value="Snake_toxin-like_sf"/>
</dbReference>
<dbReference type="Pfam" id="PF00087">
    <property type="entry name" value="Toxin_TOLIP"/>
    <property type="match status" value="1"/>
</dbReference>
<keyword evidence="4" id="KW-0472">Membrane</keyword>
<feature type="non-terminal residue" evidence="7">
    <location>
        <position position="109"/>
    </location>
</feature>
<name>A0A7K8R714_9PASS</name>
<organism evidence="7 8">
    <name type="scientific">Smithornis capensis</name>
    <dbReference type="NCBI Taxonomy" id="363769"/>
    <lineage>
        <taxon>Eukaryota</taxon>
        <taxon>Metazoa</taxon>
        <taxon>Chordata</taxon>
        <taxon>Craniata</taxon>
        <taxon>Vertebrata</taxon>
        <taxon>Euteleostomi</taxon>
        <taxon>Archelosauria</taxon>
        <taxon>Archosauria</taxon>
        <taxon>Dinosauria</taxon>
        <taxon>Saurischia</taxon>
        <taxon>Theropoda</taxon>
        <taxon>Coelurosauria</taxon>
        <taxon>Aves</taxon>
        <taxon>Neognathae</taxon>
        <taxon>Neoaves</taxon>
        <taxon>Telluraves</taxon>
        <taxon>Australaves</taxon>
        <taxon>Passeriformes</taxon>
        <taxon>Eurylaimidae</taxon>
        <taxon>Smithornis</taxon>
    </lineage>
</organism>
<reference evidence="7 8" key="1">
    <citation type="submission" date="2019-09" db="EMBL/GenBank/DDBJ databases">
        <title>Bird 10,000 Genomes (B10K) Project - Family phase.</title>
        <authorList>
            <person name="Zhang G."/>
        </authorList>
    </citation>
    <scope>NUCLEOTIDE SEQUENCE [LARGE SCALE GENOMIC DNA]</scope>
    <source>
        <strain evidence="7">B10K-CU-031-20</strain>
    </source>
</reference>
<dbReference type="FunFam" id="2.10.60.10:FF:000003">
    <property type="entry name" value="lymphocyte antigen 6E isoform X1"/>
    <property type="match status" value="1"/>
</dbReference>
<comment type="caution">
    <text evidence="7">The sequence shown here is derived from an EMBL/GenBank/DDBJ whole genome shotgun (WGS) entry which is preliminary data.</text>
</comment>
<dbReference type="SUPFAM" id="SSF57302">
    <property type="entry name" value="Snake toxin-like"/>
    <property type="match status" value="1"/>
</dbReference>